<gene>
    <name evidence="1" type="ORF">LITE_LOCUS40220</name>
</gene>
<comment type="caution">
    <text evidence="1">The sequence shown here is derived from an EMBL/GenBank/DDBJ whole genome shotgun (WGS) entry which is preliminary data.</text>
</comment>
<sequence>MGSLDGQSWGLVFCVWASKRRRRSCNWFFLSSSNNGGDYRRGGAIEMAVGFHLPLQVGRGWIPSSSSSWSDFFLVLEISVQDE</sequence>
<evidence type="ECO:0000313" key="1">
    <source>
        <dbReference type="EMBL" id="CAI0474857.1"/>
    </source>
</evidence>
<proteinExistence type="predicted"/>
<accession>A0AAV0PX21</accession>
<keyword evidence="2" id="KW-1185">Reference proteome</keyword>
<dbReference type="Proteomes" id="UP001154282">
    <property type="component" value="Unassembled WGS sequence"/>
</dbReference>
<evidence type="ECO:0000313" key="2">
    <source>
        <dbReference type="Proteomes" id="UP001154282"/>
    </source>
</evidence>
<name>A0AAV0PX21_9ROSI</name>
<dbReference type="EMBL" id="CAMGYJ010000009">
    <property type="protein sequence ID" value="CAI0474857.1"/>
    <property type="molecule type" value="Genomic_DNA"/>
</dbReference>
<dbReference type="AlphaFoldDB" id="A0AAV0PX21"/>
<protein>
    <submittedName>
        <fullName evidence="1">Uncharacterized protein</fullName>
    </submittedName>
</protein>
<reference evidence="1" key="1">
    <citation type="submission" date="2022-08" db="EMBL/GenBank/DDBJ databases">
        <authorList>
            <person name="Gutierrez-Valencia J."/>
        </authorList>
    </citation>
    <scope>NUCLEOTIDE SEQUENCE</scope>
</reference>
<organism evidence="1 2">
    <name type="scientific">Linum tenue</name>
    <dbReference type="NCBI Taxonomy" id="586396"/>
    <lineage>
        <taxon>Eukaryota</taxon>
        <taxon>Viridiplantae</taxon>
        <taxon>Streptophyta</taxon>
        <taxon>Embryophyta</taxon>
        <taxon>Tracheophyta</taxon>
        <taxon>Spermatophyta</taxon>
        <taxon>Magnoliopsida</taxon>
        <taxon>eudicotyledons</taxon>
        <taxon>Gunneridae</taxon>
        <taxon>Pentapetalae</taxon>
        <taxon>rosids</taxon>
        <taxon>fabids</taxon>
        <taxon>Malpighiales</taxon>
        <taxon>Linaceae</taxon>
        <taxon>Linum</taxon>
    </lineage>
</organism>